<evidence type="ECO:0000256" key="2">
    <source>
        <dbReference type="ARBA" id="ARBA00022598"/>
    </source>
</evidence>
<evidence type="ECO:0000259" key="3">
    <source>
        <dbReference type="Pfam" id="PF00501"/>
    </source>
</evidence>
<dbReference type="Gene3D" id="3.30.300.30">
    <property type="match status" value="1"/>
</dbReference>
<gene>
    <name evidence="4" type="ORF">CVV64_13900</name>
</gene>
<evidence type="ECO:0000256" key="1">
    <source>
        <dbReference type="ARBA" id="ARBA00006432"/>
    </source>
</evidence>
<dbReference type="GO" id="GO:0031956">
    <property type="term" value="F:medium-chain fatty acid-CoA ligase activity"/>
    <property type="evidence" value="ECO:0007669"/>
    <property type="project" value="TreeGrafter"/>
</dbReference>
<dbReference type="InterPro" id="IPR000873">
    <property type="entry name" value="AMP-dep_synth/lig_dom"/>
</dbReference>
<dbReference type="SUPFAM" id="SSF56801">
    <property type="entry name" value="Acetyl-CoA synthetase-like"/>
    <property type="match status" value="1"/>
</dbReference>
<dbReference type="PANTHER" id="PTHR43201:SF5">
    <property type="entry name" value="MEDIUM-CHAIN ACYL-COA LIGASE ACSF2, MITOCHONDRIAL"/>
    <property type="match status" value="1"/>
</dbReference>
<dbReference type="GO" id="GO:0006631">
    <property type="term" value="P:fatty acid metabolic process"/>
    <property type="evidence" value="ECO:0007669"/>
    <property type="project" value="TreeGrafter"/>
</dbReference>
<reference evidence="4 5" key="1">
    <citation type="journal article" date="2017" name="ISME J.">
        <title>Potential for microbial H2 and metal transformations associated with novel bacteria and archaea in deep terrestrial subsurface sediments.</title>
        <authorList>
            <person name="Hernsdorf A.W."/>
            <person name="Amano Y."/>
            <person name="Miyakawa K."/>
            <person name="Ise K."/>
            <person name="Suzuki Y."/>
            <person name="Anantharaman K."/>
            <person name="Probst A."/>
            <person name="Burstein D."/>
            <person name="Thomas B.C."/>
            <person name="Banfield J.F."/>
        </authorList>
    </citation>
    <scope>NUCLEOTIDE SEQUENCE [LARGE SCALE GENOMIC DNA]</scope>
    <source>
        <strain evidence="4">HGW-Wallbacteria-1</strain>
    </source>
</reference>
<dbReference type="InterPro" id="IPR042099">
    <property type="entry name" value="ANL_N_sf"/>
</dbReference>
<name>A0A2N1PMI4_9BACT</name>
<dbReference type="InterPro" id="IPR045851">
    <property type="entry name" value="AMP-bd_C_sf"/>
</dbReference>
<organism evidence="4 5">
    <name type="scientific">Candidatus Wallbacteria bacterium HGW-Wallbacteria-1</name>
    <dbReference type="NCBI Taxonomy" id="2013854"/>
    <lineage>
        <taxon>Bacteria</taxon>
        <taxon>Candidatus Walliibacteriota</taxon>
    </lineage>
</organism>
<keyword evidence="2" id="KW-0436">Ligase</keyword>
<comment type="similarity">
    <text evidence="1">Belongs to the ATP-dependent AMP-binding enzyme family.</text>
</comment>
<accession>A0A2N1PMI4</accession>
<dbReference type="AlphaFoldDB" id="A0A2N1PMI4"/>
<dbReference type="EMBL" id="PGXC01000016">
    <property type="protein sequence ID" value="PKK89502.1"/>
    <property type="molecule type" value="Genomic_DNA"/>
</dbReference>
<dbReference type="Pfam" id="PF00501">
    <property type="entry name" value="AMP-binding"/>
    <property type="match status" value="1"/>
</dbReference>
<evidence type="ECO:0000313" key="4">
    <source>
        <dbReference type="EMBL" id="PKK89502.1"/>
    </source>
</evidence>
<dbReference type="CDD" id="cd04433">
    <property type="entry name" value="AFD_class_I"/>
    <property type="match status" value="1"/>
</dbReference>
<proteinExistence type="inferred from homology"/>
<feature type="domain" description="AMP-dependent synthetase/ligase" evidence="3">
    <location>
        <begin position="117"/>
        <end position="269"/>
    </location>
</feature>
<dbReference type="Proteomes" id="UP000233256">
    <property type="component" value="Unassembled WGS sequence"/>
</dbReference>
<comment type="caution">
    <text evidence="4">The sequence shown here is derived from an EMBL/GenBank/DDBJ whole genome shotgun (WGS) entry which is preliminary data.</text>
</comment>
<dbReference type="PANTHER" id="PTHR43201">
    <property type="entry name" value="ACYL-COA SYNTHETASE"/>
    <property type="match status" value="1"/>
</dbReference>
<evidence type="ECO:0000313" key="5">
    <source>
        <dbReference type="Proteomes" id="UP000233256"/>
    </source>
</evidence>
<sequence>MVVVKFIEGLLFRLGSLNTTLICGNENAAGQEILEKAMNRADQLFERSDTASAMLTVNLGTGPWNPEAIISLTAAMVLASRGNQVIVRALDHRLSISDDELTSLTADIQSGPHTALPSILLALATSGTTGNPRIAIHDLNHLMGAAWKTESDSDNSLLCVYGRSHMAGQDIILRSLFAGRPVILMADPDPRIAPEWIEKFKPTILPCTPSFLRLMIHSGCCAHRDLSSVKTVVYGAEALAEALAEKIHQVFPNAKLVQTYGLTEAGVTDIENDPERVGWFRFRGRRGGMKVIDGIINIQSPSLKRILEFDENWKKVEIQDGWFSTGDQVEIHGPWMKVTKRSGRMINVGGVKIRPEDIENLLASLPWISAVRVSAAPSNILGSMVSLDVELMPDSDYDLNTGAATQFIRKLCLNSLDRYHVPQKIEFHPLGSLMGDRLKAAAPSNTGRLTNG</sequence>
<protein>
    <recommendedName>
        <fullName evidence="3">AMP-dependent synthetase/ligase domain-containing protein</fullName>
    </recommendedName>
</protein>
<dbReference type="Gene3D" id="3.40.50.12780">
    <property type="entry name" value="N-terminal domain of ligase-like"/>
    <property type="match status" value="1"/>
</dbReference>